<dbReference type="PANTHER" id="PTHR12993">
    <property type="entry name" value="N-ACETYLGLUCOSAMINYL-PHOSPHATIDYLINOSITOL DE-N-ACETYLASE-RELATED"/>
    <property type="match status" value="1"/>
</dbReference>
<comment type="caution">
    <text evidence="2">The sequence shown here is derived from an EMBL/GenBank/DDBJ whole genome shotgun (WGS) entry which is preliminary data.</text>
</comment>
<dbReference type="InterPro" id="IPR003737">
    <property type="entry name" value="GlcNAc_PI_deacetylase-related"/>
</dbReference>
<dbReference type="EMBL" id="CAJC01000079">
    <property type="protein sequence ID" value="CCI52423.1"/>
    <property type="molecule type" value="Genomic_DNA"/>
</dbReference>
<dbReference type="RefSeq" id="WP_048544789.1">
    <property type="nucleotide sequence ID" value="NZ_HF571038.1"/>
</dbReference>
<organism evidence="2 3">
    <name type="scientific">Nostocoides jenkinsii Ben 74</name>
    <dbReference type="NCBI Taxonomy" id="1193518"/>
    <lineage>
        <taxon>Bacteria</taxon>
        <taxon>Bacillati</taxon>
        <taxon>Actinomycetota</taxon>
        <taxon>Actinomycetes</taxon>
        <taxon>Micrococcales</taxon>
        <taxon>Intrasporangiaceae</taxon>
        <taxon>Nostocoides</taxon>
    </lineage>
</organism>
<evidence type="ECO:0000313" key="2">
    <source>
        <dbReference type="EMBL" id="CCI52423.1"/>
    </source>
</evidence>
<evidence type="ECO:0000256" key="1">
    <source>
        <dbReference type="ARBA" id="ARBA00022833"/>
    </source>
</evidence>
<name>A0A077MCL4_9MICO</name>
<dbReference type="AlphaFoldDB" id="A0A077MCL4"/>
<dbReference type="SUPFAM" id="SSF102588">
    <property type="entry name" value="LmbE-like"/>
    <property type="match status" value="1"/>
</dbReference>
<reference evidence="2 3" key="1">
    <citation type="journal article" date="2013" name="ISME J.">
        <title>A metabolic model for members of the genus Tetrasphaera involved in enhanced biological phosphorus removal.</title>
        <authorList>
            <person name="Kristiansen R."/>
            <person name="Nguyen H.T.T."/>
            <person name="Saunders A.M."/>
            <person name="Nielsen J.L."/>
            <person name="Wimmer R."/>
            <person name="Le V.Q."/>
            <person name="McIlroy S.J."/>
            <person name="Petrovski S."/>
            <person name="Seviour R.J."/>
            <person name="Calteau A."/>
            <person name="Nielsen K.L."/>
            <person name="Nielsen P.H."/>
        </authorList>
    </citation>
    <scope>NUCLEOTIDE SEQUENCE [LARGE SCALE GENOMIC DNA]</scope>
    <source>
        <strain evidence="2 3">Ben 74</strain>
    </source>
</reference>
<dbReference type="OrthoDB" id="158614at2"/>
<keyword evidence="1" id="KW-0862">Zinc</keyword>
<dbReference type="Pfam" id="PF02585">
    <property type="entry name" value="PIG-L"/>
    <property type="match status" value="1"/>
</dbReference>
<protein>
    <recommendedName>
        <fullName evidence="4">LmbE family protein</fullName>
    </recommendedName>
</protein>
<keyword evidence="3" id="KW-1185">Reference proteome</keyword>
<accession>A0A077MCL4</accession>
<dbReference type="InterPro" id="IPR024078">
    <property type="entry name" value="LmbE-like_dom_sf"/>
</dbReference>
<evidence type="ECO:0000313" key="3">
    <source>
        <dbReference type="Proteomes" id="UP000035720"/>
    </source>
</evidence>
<proteinExistence type="predicted"/>
<dbReference type="Gene3D" id="3.40.50.10320">
    <property type="entry name" value="LmbE-like"/>
    <property type="match status" value="1"/>
</dbReference>
<gene>
    <name evidence="2" type="ORF">BN13_170024</name>
</gene>
<dbReference type="GO" id="GO:0016811">
    <property type="term" value="F:hydrolase activity, acting on carbon-nitrogen (but not peptide) bonds, in linear amides"/>
    <property type="evidence" value="ECO:0007669"/>
    <property type="project" value="TreeGrafter"/>
</dbReference>
<evidence type="ECO:0008006" key="4">
    <source>
        <dbReference type="Google" id="ProtNLM"/>
    </source>
</evidence>
<sequence>MTQTVARRTLVAFHAHPDDEALLTAGTMARAAAQGHRVVLVVATDGAVGLASADYRLQGLGEVRRREALASAAALGVTHTHWLGYADSGLDDDPVPDIAPAAAADDDRGSDPEGAVRFVQAPLGEAADRLADILVQERADVLLSYDANGGYGHRDHVKVHEVGALAAVRAGTPRVLEATIPRDLIVRAIRLSAKVYPYPPEFDPDSFTRAYTARREITHRIDVHRYAARKRAAMRAHASQASADGGDRTLAAFLRIPRPFYDAIFGREWYRDPAHPPGAPIARDIFAGLP</sequence>
<dbReference type="GO" id="GO:0016137">
    <property type="term" value="P:glycoside metabolic process"/>
    <property type="evidence" value="ECO:0007669"/>
    <property type="project" value="UniProtKB-ARBA"/>
</dbReference>
<dbReference type="STRING" id="1193518.BN13_170024"/>
<dbReference type="Proteomes" id="UP000035720">
    <property type="component" value="Unassembled WGS sequence"/>
</dbReference>
<dbReference type="PANTHER" id="PTHR12993:SF11">
    <property type="entry name" value="N-ACETYLGLUCOSAMINYL-PHOSPHATIDYLINOSITOL DE-N-ACETYLASE"/>
    <property type="match status" value="1"/>
</dbReference>